<proteinExistence type="predicted"/>
<sequence>MKIMVSACLMGDNCKYSGGNNLNEKVLAYAEECEIVRVCPEMLGGLETPREPCEIRDGVVMSRDGRNVDKEFRLGAEKALDLAKAEKVDLVVLQSRSPSCGVGIVYDGTFSGKKVTGNGVFAQMAIDAGFQVVDVEDI</sequence>
<dbReference type="RefSeq" id="WP_133528953.1">
    <property type="nucleotide sequence ID" value="NZ_SNXO01000031.1"/>
</dbReference>
<dbReference type="PANTHER" id="PTHR30087">
    <property type="entry name" value="INNER MEMBRANE PROTEIN"/>
    <property type="match status" value="1"/>
</dbReference>
<comment type="caution">
    <text evidence="1">The sequence shown here is derived from an EMBL/GenBank/DDBJ whole genome shotgun (WGS) entry which is preliminary data.</text>
</comment>
<accession>A0A4R6PYK9</accession>
<dbReference type="EMBL" id="SNXO01000031">
    <property type="protein sequence ID" value="TDP51394.1"/>
    <property type="molecule type" value="Genomic_DNA"/>
</dbReference>
<dbReference type="InterPro" id="IPR007553">
    <property type="entry name" value="2-thiour_desulf"/>
</dbReference>
<evidence type="ECO:0000313" key="2">
    <source>
        <dbReference type="Proteomes" id="UP000295500"/>
    </source>
</evidence>
<protein>
    <submittedName>
        <fullName evidence="1">Uncharacterized protein YbbK (DUF523 family)</fullName>
    </submittedName>
</protein>
<evidence type="ECO:0000313" key="1">
    <source>
        <dbReference type="EMBL" id="TDP51394.1"/>
    </source>
</evidence>
<dbReference type="Proteomes" id="UP000295500">
    <property type="component" value="Unassembled WGS sequence"/>
</dbReference>
<dbReference type="AlphaFoldDB" id="A0A4R6PYK9"/>
<reference evidence="1 2" key="1">
    <citation type="submission" date="2019-03" db="EMBL/GenBank/DDBJ databases">
        <title>Genomic Encyclopedia of Type Strains, Phase IV (KMG-IV): sequencing the most valuable type-strain genomes for metagenomic binning, comparative biology and taxonomic classification.</title>
        <authorList>
            <person name="Goeker M."/>
        </authorList>
    </citation>
    <scope>NUCLEOTIDE SEQUENCE [LARGE SCALE GENOMIC DNA]</scope>
    <source>
        <strain evidence="1 2">DSM 28287</strain>
    </source>
</reference>
<gene>
    <name evidence="1" type="ORF">EV211_13115</name>
</gene>
<keyword evidence="2" id="KW-1185">Reference proteome</keyword>
<organism evidence="1 2">
    <name type="scientific">Aminicella lysinilytica</name>
    <dbReference type="NCBI Taxonomy" id="433323"/>
    <lineage>
        <taxon>Bacteria</taxon>
        <taxon>Bacillati</taxon>
        <taxon>Bacillota</taxon>
        <taxon>Clostridia</taxon>
        <taxon>Peptostreptococcales</taxon>
        <taxon>Anaerovoracaceae</taxon>
        <taxon>Aminicella</taxon>
    </lineage>
</organism>
<dbReference type="OrthoDB" id="9797779at2"/>
<name>A0A4R6PYK9_9FIRM</name>
<dbReference type="PANTHER" id="PTHR30087:SF1">
    <property type="entry name" value="HYPOTHETICAL CYTOSOLIC PROTEIN"/>
    <property type="match status" value="1"/>
</dbReference>
<dbReference type="Pfam" id="PF04463">
    <property type="entry name" value="2-thiour_desulf"/>
    <property type="match status" value="1"/>
</dbReference>